<evidence type="ECO:0000256" key="1">
    <source>
        <dbReference type="SAM" id="MobiDB-lite"/>
    </source>
</evidence>
<evidence type="ECO:0000259" key="2">
    <source>
        <dbReference type="Pfam" id="PF07859"/>
    </source>
</evidence>
<gene>
    <name evidence="3" type="ORF">OOU_Y34scaffold01184g1</name>
</gene>
<dbReference type="Pfam" id="PF07859">
    <property type="entry name" value="Abhydrolase_3"/>
    <property type="match status" value="1"/>
</dbReference>
<feature type="region of interest" description="Disordered" evidence="1">
    <location>
        <begin position="121"/>
        <end position="149"/>
    </location>
</feature>
<feature type="domain" description="Alpha/beta hydrolase fold-3" evidence="2">
    <location>
        <begin position="77"/>
        <end position="102"/>
    </location>
</feature>
<organism evidence="3">
    <name type="scientific">Pyricularia oryzae (strain Y34)</name>
    <name type="common">Rice blast fungus</name>
    <name type="synonym">Magnaporthe oryzae</name>
    <dbReference type="NCBI Taxonomy" id="1143189"/>
    <lineage>
        <taxon>Eukaryota</taxon>
        <taxon>Fungi</taxon>
        <taxon>Dikarya</taxon>
        <taxon>Ascomycota</taxon>
        <taxon>Pezizomycotina</taxon>
        <taxon>Sordariomycetes</taxon>
        <taxon>Sordariomycetidae</taxon>
        <taxon>Magnaporthales</taxon>
        <taxon>Pyriculariaceae</taxon>
        <taxon>Pyricularia</taxon>
    </lineage>
</organism>
<dbReference type="Proteomes" id="UP000011086">
    <property type="component" value="Unassembled WGS sequence"/>
</dbReference>
<feature type="compositionally biased region" description="Basic and acidic residues" evidence="1">
    <location>
        <begin position="128"/>
        <end position="141"/>
    </location>
</feature>
<reference evidence="3" key="1">
    <citation type="journal article" date="2012" name="PLoS Genet.">
        <title>Comparative analysis of the genomes of two field isolates of the rice blast fungus Magnaporthe oryzae.</title>
        <authorList>
            <person name="Xue M."/>
            <person name="Yang J."/>
            <person name="Li Z."/>
            <person name="Hu S."/>
            <person name="Yao N."/>
            <person name="Dean R.A."/>
            <person name="Zhao W."/>
            <person name="Shen M."/>
            <person name="Zhang H."/>
            <person name="Li C."/>
            <person name="Liu L."/>
            <person name="Cao L."/>
            <person name="Xu X."/>
            <person name="Xing Y."/>
            <person name="Hsiang T."/>
            <person name="Zhang Z."/>
            <person name="Xu J.R."/>
            <person name="Peng Y.L."/>
        </authorList>
    </citation>
    <scope>NUCLEOTIDE SEQUENCE</scope>
    <source>
        <strain evidence="3">Y34</strain>
    </source>
</reference>
<proteinExistence type="predicted"/>
<dbReference type="AlphaFoldDB" id="A0AA97PF63"/>
<dbReference type="InterPro" id="IPR029058">
    <property type="entry name" value="AB_hydrolase_fold"/>
</dbReference>
<feature type="region of interest" description="Disordered" evidence="1">
    <location>
        <begin position="33"/>
        <end position="60"/>
    </location>
</feature>
<dbReference type="EMBL" id="JH793381">
    <property type="protein sequence ID" value="ELQ32332.1"/>
    <property type="molecule type" value="Genomic_DNA"/>
</dbReference>
<sequence length="149" mass="16266">MAANISRMDQSPLPFIHLMVVLKQLPRKSAKVLLRPGSPPEKDLPPQHSQLGPREPSSCDRRCTQSLSARHLIHLPARGVVCSVGYRLAPENPYPAAIDDGIVSRLPGAYVLLSHIGGRQNGLAPPREVGKNKTYDTEDRGAQAVHPPY</sequence>
<accession>A0AA97PF63</accession>
<name>A0AA97PF63_PYRO3</name>
<dbReference type="Gene3D" id="3.40.50.1820">
    <property type="entry name" value="alpha/beta hydrolase"/>
    <property type="match status" value="1"/>
</dbReference>
<dbReference type="GO" id="GO:0016787">
    <property type="term" value="F:hydrolase activity"/>
    <property type="evidence" value="ECO:0007669"/>
    <property type="project" value="InterPro"/>
</dbReference>
<dbReference type="InterPro" id="IPR013094">
    <property type="entry name" value="AB_hydrolase_3"/>
</dbReference>
<protein>
    <recommendedName>
        <fullName evidence="2">Alpha/beta hydrolase fold-3 domain-containing protein</fullName>
    </recommendedName>
</protein>
<evidence type="ECO:0000313" key="3">
    <source>
        <dbReference type="EMBL" id="ELQ32332.1"/>
    </source>
</evidence>